<gene>
    <name evidence="6" type="ORF">XELAEV_18000080mg</name>
</gene>
<keyword evidence="2" id="KW-0812">Transmembrane</keyword>
<dbReference type="EMBL" id="KV467276">
    <property type="protein sequence ID" value="OCT56458.1"/>
    <property type="molecule type" value="Genomic_DNA"/>
</dbReference>
<evidence type="ECO:0000256" key="2">
    <source>
        <dbReference type="ARBA" id="ARBA00022692"/>
    </source>
</evidence>
<dbReference type="SUPFAM" id="SSF81321">
    <property type="entry name" value="Family A G protein-coupled receptor-like"/>
    <property type="match status" value="1"/>
</dbReference>
<evidence type="ECO:0000313" key="6">
    <source>
        <dbReference type="EMBL" id="OCT56458.1"/>
    </source>
</evidence>
<reference evidence="6" key="1">
    <citation type="submission" date="2016-05" db="EMBL/GenBank/DDBJ databases">
        <title>WGS assembly of Xenopus laevis.</title>
        <authorList>
            <person name="Session A."/>
            <person name="Uno Y."/>
            <person name="Kwon T."/>
            <person name="Chapman J."/>
            <person name="Toyoda A."/>
            <person name="Takahashi S."/>
            <person name="Fukui A."/>
            <person name="Hikosaka A."/>
            <person name="Putnam N."/>
            <person name="Stites J."/>
            <person name="Van Heeringen S."/>
            <person name="Quigley I."/>
            <person name="Heinz S."/>
            <person name="Hellsten U."/>
            <person name="Lyons J."/>
            <person name="Suzuki A."/>
            <person name="Kondo M."/>
            <person name="Ogino H."/>
            <person name="Ochi H."/>
            <person name="Bogdanovic O."/>
            <person name="Lister R."/>
            <person name="Georgiou G."/>
            <person name="Paranjpe S."/>
            <person name="Van Kruijsbergen I."/>
            <person name="Mozaffari S."/>
            <person name="Shu S."/>
            <person name="Schmutz J."/>
            <person name="Jenkins J."/>
            <person name="Grimwood J."/>
            <person name="Carlson J."/>
            <person name="Mitros T."/>
            <person name="Simakov O."/>
            <person name="Heald R."/>
            <person name="Miller K."/>
            <person name="Haudenschild C."/>
            <person name="Kuroki Y."/>
            <person name="Tanaka T."/>
            <person name="Michiue T."/>
            <person name="Watanabe M."/>
            <person name="Kinoshita T."/>
            <person name="Ohta Y."/>
            <person name="Mawaribuchi S."/>
            <person name="Suzuki Y."/>
            <person name="Haramoto Y."/>
            <person name="Yamamoto T."/>
            <person name="Takagi C."/>
            <person name="Kitzman J."/>
            <person name="Shendure J."/>
            <person name="Nakayama T."/>
            <person name="Izutsu Y."/>
            <person name="Robert J."/>
            <person name="Dichmann D."/>
            <person name="Flajnik M."/>
            <person name="Houston D."/>
            <person name="Marcotte E."/>
            <person name="Wallingford J."/>
            <person name="Ito Y."/>
            <person name="Asashima M."/>
            <person name="Ueno N."/>
            <person name="Matsuda Y."/>
            <person name="Jan Veenstra G."/>
            <person name="Fujiyama A."/>
            <person name="Harland R."/>
            <person name="Taira M."/>
            <person name="Rokhsar D.S."/>
        </authorList>
    </citation>
    <scope>NUCLEOTIDE SEQUENCE</scope>
    <source>
        <strain evidence="6">J</strain>
        <tissue evidence="6">Blood</tissue>
    </source>
</reference>
<proteinExistence type="predicted"/>
<comment type="subcellular location">
    <subcellularLocation>
        <location evidence="1">Membrane</location>
        <topology evidence="1">Multi-pass membrane protein</topology>
    </subcellularLocation>
</comment>
<dbReference type="InterPro" id="IPR000725">
    <property type="entry name" value="Olfact_rcpt"/>
</dbReference>
<dbReference type="GO" id="GO:0004984">
    <property type="term" value="F:olfactory receptor activity"/>
    <property type="evidence" value="ECO:0007669"/>
    <property type="project" value="InterPro"/>
</dbReference>
<dbReference type="PANTHER" id="PTHR26451:SF996">
    <property type="entry name" value="OLFACTORY RECEPTOR 5F1"/>
    <property type="match status" value="1"/>
</dbReference>
<dbReference type="InterPro" id="IPR052921">
    <property type="entry name" value="GPCR1_Superfamily_Member"/>
</dbReference>
<dbReference type="AlphaFoldDB" id="A0A974BR26"/>
<dbReference type="Pfam" id="PF13853">
    <property type="entry name" value="7tm_4"/>
    <property type="match status" value="1"/>
</dbReference>
<dbReference type="Proteomes" id="UP000694892">
    <property type="component" value="Unassembled WGS sequence"/>
</dbReference>
<keyword evidence="4" id="KW-0472">Membrane</keyword>
<keyword evidence="5" id="KW-0807">Transducer</keyword>
<sequence>MLLSLEIVLVVLTEESLHEPMYIFICNLTFNGMLGSSSFFPKLIIDLLTSSHQISHTGCFLQVLFMMMNDLFEIFSFHHHGSRQILGFVPPLLIPLIYVIRTKSLNVKIFNYLHKLSVL</sequence>
<evidence type="ECO:0000256" key="3">
    <source>
        <dbReference type="ARBA" id="ARBA00022989"/>
    </source>
</evidence>
<dbReference type="GO" id="GO:0005549">
    <property type="term" value="F:odorant binding"/>
    <property type="evidence" value="ECO:0007669"/>
    <property type="project" value="TreeGrafter"/>
</dbReference>
<dbReference type="GO" id="GO:0007186">
    <property type="term" value="P:G protein-coupled receptor signaling pathway"/>
    <property type="evidence" value="ECO:0007669"/>
    <property type="project" value="InterPro"/>
</dbReference>
<dbReference type="GO" id="GO:0016020">
    <property type="term" value="C:membrane"/>
    <property type="evidence" value="ECO:0007669"/>
    <property type="project" value="UniProtKB-SubCell"/>
</dbReference>
<dbReference type="PANTHER" id="PTHR26451">
    <property type="entry name" value="G_PROTEIN_RECEP_F1_2 DOMAIN-CONTAINING PROTEIN"/>
    <property type="match status" value="1"/>
</dbReference>
<organism evidence="6">
    <name type="scientific">Xenopus laevis</name>
    <name type="common">African clawed frog</name>
    <dbReference type="NCBI Taxonomy" id="8355"/>
    <lineage>
        <taxon>Eukaryota</taxon>
        <taxon>Metazoa</taxon>
        <taxon>Chordata</taxon>
        <taxon>Craniata</taxon>
        <taxon>Vertebrata</taxon>
        <taxon>Euteleostomi</taxon>
        <taxon>Amphibia</taxon>
        <taxon>Batrachia</taxon>
        <taxon>Anura</taxon>
        <taxon>Pipoidea</taxon>
        <taxon>Pipidae</taxon>
        <taxon>Xenopodinae</taxon>
        <taxon>Xenopus</taxon>
        <taxon>Xenopus</taxon>
    </lineage>
</organism>
<protein>
    <recommendedName>
        <fullName evidence="7">G-protein coupled receptors family 1 profile domain-containing protein</fullName>
    </recommendedName>
</protein>
<accession>A0A974BR26</accession>
<evidence type="ECO:0000256" key="1">
    <source>
        <dbReference type="ARBA" id="ARBA00004141"/>
    </source>
</evidence>
<name>A0A974BR26_XENLA</name>
<keyword evidence="3" id="KW-1133">Transmembrane helix</keyword>
<dbReference type="Gene3D" id="1.20.1070.10">
    <property type="entry name" value="Rhodopsin 7-helix transmembrane proteins"/>
    <property type="match status" value="1"/>
</dbReference>
<evidence type="ECO:0000256" key="4">
    <source>
        <dbReference type="ARBA" id="ARBA00023136"/>
    </source>
</evidence>
<evidence type="ECO:0008006" key="7">
    <source>
        <dbReference type="Google" id="ProtNLM"/>
    </source>
</evidence>
<evidence type="ECO:0000256" key="5">
    <source>
        <dbReference type="ARBA" id="ARBA00023224"/>
    </source>
</evidence>